<feature type="domain" description="Prokaryotic STING" evidence="11">
    <location>
        <begin position="167"/>
        <end position="314"/>
    </location>
</feature>
<dbReference type="InterPro" id="IPR019302">
    <property type="entry name" value="CAP12/PCTIR_TIR_dom"/>
</dbReference>
<name>A0A1G7P669_CHIFI</name>
<dbReference type="GO" id="GO:0000166">
    <property type="term" value="F:nucleotide binding"/>
    <property type="evidence" value="ECO:0007669"/>
    <property type="project" value="UniProtKB-KW"/>
</dbReference>
<keyword evidence="1" id="KW-0547">Nucleotide-binding</keyword>
<evidence type="ECO:0000256" key="2">
    <source>
        <dbReference type="ARBA" id="ARBA00022801"/>
    </source>
</evidence>
<organism evidence="12 13">
    <name type="scientific">Chitinophaga filiformis</name>
    <name type="common">Myxococcus filiformis</name>
    <name type="synonym">Flexibacter filiformis</name>
    <dbReference type="NCBI Taxonomy" id="104663"/>
    <lineage>
        <taxon>Bacteria</taxon>
        <taxon>Pseudomonadati</taxon>
        <taxon>Bacteroidota</taxon>
        <taxon>Chitinophagia</taxon>
        <taxon>Chitinophagales</taxon>
        <taxon>Chitinophagaceae</taxon>
        <taxon>Chitinophaga</taxon>
    </lineage>
</organism>
<dbReference type="STRING" id="104663.SAMN04488121_1021079"/>
<dbReference type="Proteomes" id="UP000199045">
    <property type="component" value="Unassembled WGS sequence"/>
</dbReference>
<reference evidence="12 13" key="1">
    <citation type="submission" date="2016-10" db="EMBL/GenBank/DDBJ databases">
        <authorList>
            <person name="de Groot N.N."/>
        </authorList>
    </citation>
    <scope>NUCLEOTIDE SEQUENCE [LARGE SCALE GENOMIC DNA]</scope>
    <source>
        <strain evidence="12 13">DSM 527</strain>
    </source>
</reference>
<dbReference type="EC" id="3.2.2.5" evidence="5"/>
<proteinExistence type="inferred from homology"/>
<comment type="similarity">
    <text evidence="4">In the C-terminal section; belongs to the bacterial STING family.</text>
</comment>
<dbReference type="RefSeq" id="WP_176842247.1">
    <property type="nucleotide sequence ID" value="NZ_FNBN01000002.1"/>
</dbReference>
<evidence type="ECO:0000256" key="4">
    <source>
        <dbReference type="ARBA" id="ARBA00034315"/>
    </source>
</evidence>
<evidence type="ECO:0000256" key="3">
    <source>
        <dbReference type="ARBA" id="ARBA00023118"/>
    </source>
</evidence>
<evidence type="ECO:0000256" key="9">
    <source>
        <dbReference type="ARBA" id="ARBA00049230"/>
    </source>
</evidence>
<comment type="catalytic activity">
    <reaction evidence="9">
        <text>NAD(+) + H2O = ADP-D-ribose + nicotinamide + H(+)</text>
        <dbReference type="Rhea" id="RHEA:16301"/>
        <dbReference type="ChEBI" id="CHEBI:15377"/>
        <dbReference type="ChEBI" id="CHEBI:15378"/>
        <dbReference type="ChEBI" id="CHEBI:17154"/>
        <dbReference type="ChEBI" id="CHEBI:57540"/>
        <dbReference type="ChEBI" id="CHEBI:57967"/>
        <dbReference type="EC" id="3.2.2.5"/>
    </reaction>
</comment>
<dbReference type="InterPro" id="IPR046876">
    <property type="entry name" value="Prok_STING"/>
</dbReference>
<dbReference type="Pfam" id="PF10137">
    <property type="entry name" value="CAP12-PCTIR_TIR"/>
    <property type="match status" value="1"/>
</dbReference>
<keyword evidence="2" id="KW-0378">Hydrolase</keyword>
<evidence type="ECO:0000313" key="13">
    <source>
        <dbReference type="Proteomes" id="UP000199045"/>
    </source>
</evidence>
<evidence type="ECO:0000256" key="7">
    <source>
        <dbReference type="ARBA" id="ARBA00034355"/>
    </source>
</evidence>
<evidence type="ECO:0000256" key="8">
    <source>
        <dbReference type="ARBA" id="ARBA00034366"/>
    </source>
</evidence>
<dbReference type="Pfam" id="PF20300">
    <property type="entry name" value="prok_STING"/>
    <property type="match status" value="1"/>
</dbReference>
<gene>
    <name evidence="12" type="ORF">SAMN04488121_1021079</name>
</gene>
<dbReference type="GO" id="GO:0050135">
    <property type="term" value="F:NADP+ nucleosidase activity"/>
    <property type="evidence" value="ECO:0007669"/>
    <property type="project" value="InterPro"/>
</dbReference>
<dbReference type="EMBL" id="FNBN01000002">
    <property type="protein sequence ID" value="SDF81792.1"/>
    <property type="molecule type" value="Genomic_DNA"/>
</dbReference>
<sequence>MKPYIVIFSSSGSLPVAEGIHTHLASEFTIHLWKGDFFGDNHTTPLWTFFKKLFHYDYAIIVLSNDNMVSYITKEGTTINGPKDNVIFELGATMAKLGPQKTIILLPDEPQVKLPTYFDDVKPLVFTYHNQETYTDQERMDATAGAAEGIREVLNSITFDSFHSELPAQGLAHAYLNNFLLSLWKVKQPQELQINGKTLLWRPENGITVTVVMPEVIMGRQDADAFLTSQQGCYKTSFIADDGRNIGIYVLPRADEQAPLHILDIPTTLLTAQNIIGLIERFWREKDNEKVLETDNDFIVTLRSKEIVNFRRTLDHELGRKTEKTYIISADEVPAHIDKLNAGAL</sequence>
<evidence type="ECO:0000256" key="5">
    <source>
        <dbReference type="ARBA" id="ARBA00034327"/>
    </source>
</evidence>
<evidence type="ECO:0000256" key="1">
    <source>
        <dbReference type="ARBA" id="ARBA00022741"/>
    </source>
</evidence>
<dbReference type="GO" id="GO:0051607">
    <property type="term" value="P:defense response to virus"/>
    <property type="evidence" value="ECO:0007669"/>
    <property type="project" value="UniProtKB-KW"/>
</dbReference>
<evidence type="ECO:0000259" key="10">
    <source>
        <dbReference type="Pfam" id="PF10137"/>
    </source>
</evidence>
<evidence type="ECO:0000313" key="12">
    <source>
        <dbReference type="EMBL" id="SDF81792.1"/>
    </source>
</evidence>
<protein>
    <recommendedName>
        <fullName evidence="6">CD-NTase-associated protein 12</fullName>
        <ecNumber evidence="5">3.2.2.5</ecNumber>
    </recommendedName>
    <alternativeName>
        <fullName evidence="7">NAD(+) hydrolase</fullName>
    </alternativeName>
    <alternativeName>
        <fullName evidence="8">TIR-STING</fullName>
    </alternativeName>
</protein>
<dbReference type="AlphaFoldDB" id="A0A1G7P669"/>
<dbReference type="GO" id="GO:0003953">
    <property type="term" value="F:NAD+ nucleosidase activity"/>
    <property type="evidence" value="ECO:0007669"/>
    <property type="project" value="UniProtKB-EC"/>
</dbReference>
<keyword evidence="3" id="KW-0051">Antiviral defense</keyword>
<evidence type="ECO:0000256" key="6">
    <source>
        <dbReference type="ARBA" id="ARBA00034339"/>
    </source>
</evidence>
<accession>A0A1G7P669</accession>
<evidence type="ECO:0000259" key="11">
    <source>
        <dbReference type="Pfam" id="PF20300"/>
    </source>
</evidence>
<feature type="domain" description="CD-NTase-associated protein 12/Pycsar effector protein TIR" evidence="10">
    <location>
        <begin position="7"/>
        <end position="116"/>
    </location>
</feature>